<evidence type="ECO:0000256" key="1">
    <source>
        <dbReference type="SAM" id="MobiDB-lite"/>
    </source>
</evidence>
<feature type="domain" description="MADF" evidence="2">
    <location>
        <begin position="11"/>
        <end position="97"/>
    </location>
</feature>
<dbReference type="PANTHER" id="PTHR21505">
    <property type="entry name" value="MADF DOMAIN-CONTAINING PROTEIN-RELATED"/>
    <property type="match status" value="1"/>
</dbReference>
<proteinExistence type="predicted"/>
<dbReference type="PANTHER" id="PTHR21505:SF8">
    <property type="entry name" value="DPT-YFP REPRESSOR BY OVEREXPRESSION, ISOFORM D-RELATED"/>
    <property type="match status" value="1"/>
</dbReference>
<sequence length="226" mass="26536">MSLDNKEITLNFIEDYRSFEVLWNPKLREYRNKDMRGEALQEMSIRYQTDVNSVKNKIKSLRSYFCKEHHKAARTNENYVSNWFAYKHLLFLADGNVSPTLKGDAGLQNSNLETPERITDEFQICGKFEPIEEISNLSASTSTHSESDRRVKRKRKDHDYYAKRNQEVYESVNIVNQDGTTEDEYSVFGAYIGHKIRKLRTQKLRAVAQNRISNLLFEIEMSSENE</sequence>
<protein>
    <recommendedName>
        <fullName evidence="2">MADF domain-containing protein</fullName>
    </recommendedName>
</protein>
<dbReference type="SMART" id="SM00595">
    <property type="entry name" value="MADF"/>
    <property type="match status" value="1"/>
</dbReference>
<accession>A0ABQ8SI51</accession>
<dbReference type="InterPro" id="IPR006578">
    <property type="entry name" value="MADF-dom"/>
</dbReference>
<reference evidence="3 4" key="1">
    <citation type="journal article" date="2022" name="Allergy">
        <title>Genome assembly and annotation of Periplaneta americana reveal a comprehensive cockroach allergen profile.</title>
        <authorList>
            <person name="Wang L."/>
            <person name="Xiong Q."/>
            <person name="Saelim N."/>
            <person name="Wang L."/>
            <person name="Nong W."/>
            <person name="Wan A.T."/>
            <person name="Shi M."/>
            <person name="Liu X."/>
            <person name="Cao Q."/>
            <person name="Hui J.H.L."/>
            <person name="Sookrung N."/>
            <person name="Leung T.F."/>
            <person name="Tungtrongchitr A."/>
            <person name="Tsui S.K.W."/>
        </authorList>
    </citation>
    <scope>NUCLEOTIDE SEQUENCE [LARGE SCALE GENOMIC DNA]</scope>
    <source>
        <strain evidence="3">PWHHKU_190912</strain>
    </source>
</reference>
<keyword evidence="4" id="KW-1185">Reference proteome</keyword>
<comment type="caution">
    <text evidence="3">The sequence shown here is derived from an EMBL/GenBank/DDBJ whole genome shotgun (WGS) entry which is preliminary data.</text>
</comment>
<evidence type="ECO:0000259" key="2">
    <source>
        <dbReference type="PROSITE" id="PS51029"/>
    </source>
</evidence>
<evidence type="ECO:0000313" key="4">
    <source>
        <dbReference type="Proteomes" id="UP001148838"/>
    </source>
</evidence>
<organism evidence="3 4">
    <name type="scientific">Periplaneta americana</name>
    <name type="common">American cockroach</name>
    <name type="synonym">Blatta americana</name>
    <dbReference type="NCBI Taxonomy" id="6978"/>
    <lineage>
        <taxon>Eukaryota</taxon>
        <taxon>Metazoa</taxon>
        <taxon>Ecdysozoa</taxon>
        <taxon>Arthropoda</taxon>
        <taxon>Hexapoda</taxon>
        <taxon>Insecta</taxon>
        <taxon>Pterygota</taxon>
        <taxon>Neoptera</taxon>
        <taxon>Polyneoptera</taxon>
        <taxon>Dictyoptera</taxon>
        <taxon>Blattodea</taxon>
        <taxon>Blattoidea</taxon>
        <taxon>Blattidae</taxon>
        <taxon>Blattinae</taxon>
        <taxon>Periplaneta</taxon>
    </lineage>
</organism>
<dbReference type="Proteomes" id="UP001148838">
    <property type="component" value="Unassembled WGS sequence"/>
</dbReference>
<name>A0ABQ8SI51_PERAM</name>
<dbReference type="PROSITE" id="PS51029">
    <property type="entry name" value="MADF"/>
    <property type="match status" value="1"/>
</dbReference>
<evidence type="ECO:0000313" key="3">
    <source>
        <dbReference type="EMBL" id="KAJ4433824.1"/>
    </source>
</evidence>
<feature type="region of interest" description="Disordered" evidence="1">
    <location>
        <begin position="136"/>
        <end position="157"/>
    </location>
</feature>
<gene>
    <name evidence="3" type="ORF">ANN_16136</name>
</gene>
<dbReference type="EMBL" id="JAJSOF020000027">
    <property type="protein sequence ID" value="KAJ4433824.1"/>
    <property type="molecule type" value="Genomic_DNA"/>
</dbReference>
<dbReference type="Pfam" id="PF10545">
    <property type="entry name" value="MADF_DNA_bdg"/>
    <property type="match status" value="1"/>
</dbReference>
<feature type="non-terminal residue" evidence="3">
    <location>
        <position position="226"/>
    </location>
</feature>